<evidence type="ECO:0000313" key="6">
    <source>
        <dbReference type="EMBL" id="KAK4729815.1"/>
    </source>
</evidence>
<protein>
    <recommendedName>
        <fullName evidence="5">Ubiquitin-like protease family profile domain-containing protein</fullName>
    </recommendedName>
</protein>
<dbReference type="InterPro" id="IPR038765">
    <property type="entry name" value="Papain-like_cys_pep_sf"/>
</dbReference>
<keyword evidence="7" id="KW-1185">Reference proteome</keyword>
<keyword evidence="2" id="KW-0645">Protease</keyword>
<name>A0AAV9LZ30_9SOLN</name>
<dbReference type="SUPFAM" id="SSF54001">
    <property type="entry name" value="Cysteine proteinases"/>
    <property type="match status" value="1"/>
</dbReference>
<feature type="domain" description="Ubiquitin-like protease family profile" evidence="5">
    <location>
        <begin position="1"/>
        <end position="93"/>
    </location>
</feature>
<keyword evidence="3" id="KW-0378">Hydrolase</keyword>
<proteinExistence type="inferred from homology"/>
<dbReference type="EMBL" id="JAWPEI010000004">
    <property type="protein sequence ID" value="KAK4729815.1"/>
    <property type="molecule type" value="Genomic_DNA"/>
</dbReference>
<reference evidence="6 7" key="1">
    <citation type="submission" date="2023-10" db="EMBL/GenBank/DDBJ databases">
        <title>Genome-Wide Identification Analysis in wild type Solanum Pinnatisectum Reveals Some Genes Defensing Phytophthora Infestans.</title>
        <authorList>
            <person name="Sun C."/>
        </authorList>
    </citation>
    <scope>NUCLEOTIDE SEQUENCE [LARGE SCALE GENOMIC DNA]</scope>
    <source>
        <strain evidence="6">LQN</strain>
        <tissue evidence="6">Leaf</tissue>
    </source>
</reference>
<accession>A0AAV9LZ30</accession>
<dbReference type="AlphaFoldDB" id="A0AAV9LZ30"/>
<dbReference type="Gene3D" id="3.40.395.10">
    <property type="entry name" value="Adenoviral Proteinase, Chain A"/>
    <property type="match status" value="1"/>
</dbReference>
<evidence type="ECO:0000313" key="7">
    <source>
        <dbReference type="Proteomes" id="UP001311915"/>
    </source>
</evidence>
<comment type="caution">
    <text evidence="6">The sequence shown here is derived from an EMBL/GenBank/DDBJ whole genome shotgun (WGS) entry which is preliminary data.</text>
</comment>
<dbReference type="PANTHER" id="PTHR31470:SF55">
    <property type="entry name" value="UBIQUITIN-LIKE PROTEASE FAMILY PROFILE DOMAIN-CONTAINING PROTEIN"/>
    <property type="match status" value="1"/>
</dbReference>
<dbReference type="Pfam" id="PF02902">
    <property type="entry name" value="Peptidase_C48"/>
    <property type="match status" value="1"/>
</dbReference>
<evidence type="ECO:0000256" key="3">
    <source>
        <dbReference type="ARBA" id="ARBA00022801"/>
    </source>
</evidence>
<comment type="similarity">
    <text evidence="1">Belongs to the peptidase C48 family.</text>
</comment>
<dbReference type="InterPro" id="IPR003653">
    <property type="entry name" value="Peptidase_C48_C"/>
</dbReference>
<evidence type="ECO:0000256" key="2">
    <source>
        <dbReference type="ARBA" id="ARBA00022670"/>
    </source>
</evidence>
<feature type="region of interest" description="Disordered" evidence="4">
    <location>
        <begin position="131"/>
        <end position="155"/>
    </location>
</feature>
<sequence>MVDHVFVPIHVKEKCHWVLTVISLNDKRINIYNSYRAAGHDANIKTEIVKLAQLIPLKLTMNEYYKNRGIHSSPTQEENEGCDIYIFAYAEYLSYKQEILMGNFDALYLRSRYATLLCNYGQQKNDVRAISDNKAPPRHSRNNVAFEDSETIQIE</sequence>
<dbReference type="Proteomes" id="UP001311915">
    <property type="component" value="Unassembled WGS sequence"/>
</dbReference>
<gene>
    <name evidence="6" type="ORF">R3W88_022803</name>
</gene>
<evidence type="ECO:0000259" key="5">
    <source>
        <dbReference type="PROSITE" id="PS50600"/>
    </source>
</evidence>
<evidence type="ECO:0000256" key="4">
    <source>
        <dbReference type="SAM" id="MobiDB-lite"/>
    </source>
</evidence>
<dbReference type="PROSITE" id="PS50600">
    <property type="entry name" value="ULP_PROTEASE"/>
    <property type="match status" value="1"/>
</dbReference>
<dbReference type="PANTHER" id="PTHR31470">
    <property type="entry name" value="CYSTEINE PROTEINASES SUPERFAMILY PROTEIN-RELATED-RELATED"/>
    <property type="match status" value="1"/>
</dbReference>
<evidence type="ECO:0000256" key="1">
    <source>
        <dbReference type="ARBA" id="ARBA00005234"/>
    </source>
</evidence>
<dbReference type="GO" id="GO:0006508">
    <property type="term" value="P:proteolysis"/>
    <property type="evidence" value="ECO:0007669"/>
    <property type="project" value="UniProtKB-KW"/>
</dbReference>
<organism evidence="6 7">
    <name type="scientific">Solanum pinnatisectum</name>
    <name type="common">tansyleaf nightshade</name>
    <dbReference type="NCBI Taxonomy" id="50273"/>
    <lineage>
        <taxon>Eukaryota</taxon>
        <taxon>Viridiplantae</taxon>
        <taxon>Streptophyta</taxon>
        <taxon>Embryophyta</taxon>
        <taxon>Tracheophyta</taxon>
        <taxon>Spermatophyta</taxon>
        <taxon>Magnoliopsida</taxon>
        <taxon>eudicotyledons</taxon>
        <taxon>Gunneridae</taxon>
        <taxon>Pentapetalae</taxon>
        <taxon>asterids</taxon>
        <taxon>lamiids</taxon>
        <taxon>Solanales</taxon>
        <taxon>Solanaceae</taxon>
        <taxon>Solanoideae</taxon>
        <taxon>Solaneae</taxon>
        <taxon>Solanum</taxon>
    </lineage>
</organism>
<dbReference type="GO" id="GO:0008234">
    <property type="term" value="F:cysteine-type peptidase activity"/>
    <property type="evidence" value="ECO:0007669"/>
    <property type="project" value="InterPro"/>
</dbReference>